<protein>
    <submittedName>
        <fullName evidence="2">Uncharacterized protein</fullName>
    </submittedName>
</protein>
<evidence type="ECO:0000313" key="3">
    <source>
        <dbReference type="Proteomes" id="UP001195483"/>
    </source>
</evidence>
<gene>
    <name evidence="2" type="ORF">CHS0354_007824</name>
</gene>
<evidence type="ECO:0000313" key="2">
    <source>
        <dbReference type="EMBL" id="KAK3578113.1"/>
    </source>
</evidence>
<reference evidence="2" key="1">
    <citation type="journal article" date="2021" name="Genome Biol. Evol.">
        <title>A High-Quality Reference Genome for a Parasitic Bivalve with Doubly Uniparental Inheritance (Bivalvia: Unionida).</title>
        <authorList>
            <person name="Smith C.H."/>
        </authorList>
    </citation>
    <scope>NUCLEOTIDE SEQUENCE</scope>
    <source>
        <strain evidence="2">CHS0354</strain>
    </source>
</reference>
<evidence type="ECO:0000256" key="1">
    <source>
        <dbReference type="SAM" id="SignalP"/>
    </source>
</evidence>
<accession>A0AAE0VH66</accession>
<sequence length="66" mass="6970">MKSLIALVLAVGLARVQGTSIIRHVMTTVLGNTDGCLTLNYDSTSDSFGLTGVVLGKDMYNLQQPA</sequence>
<name>A0AAE0VH66_9BIVA</name>
<dbReference type="EMBL" id="JAEAOA010000530">
    <property type="protein sequence ID" value="KAK3578113.1"/>
    <property type="molecule type" value="Genomic_DNA"/>
</dbReference>
<feature type="chain" id="PRO_5042294619" evidence="1">
    <location>
        <begin position="19"/>
        <end position="66"/>
    </location>
</feature>
<comment type="caution">
    <text evidence="2">The sequence shown here is derived from an EMBL/GenBank/DDBJ whole genome shotgun (WGS) entry which is preliminary data.</text>
</comment>
<organism evidence="2 3">
    <name type="scientific">Potamilus streckersoni</name>
    <dbReference type="NCBI Taxonomy" id="2493646"/>
    <lineage>
        <taxon>Eukaryota</taxon>
        <taxon>Metazoa</taxon>
        <taxon>Spiralia</taxon>
        <taxon>Lophotrochozoa</taxon>
        <taxon>Mollusca</taxon>
        <taxon>Bivalvia</taxon>
        <taxon>Autobranchia</taxon>
        <taxon>Heteroconchia</taxon>
        <taxon>Palaeoheterodonta</taxon>
        <taxon>Unionida</taxon>
        <taxon>Unionoidea</taxon>
        <taxon>Unionidae</taxon>
        <taxon>Ambleminae</taxon>
        <taxon>Lampsilini</taxon>
        <taxon>Potamilus</taxon>
    </lineage>
</organism>
<dbReference type="AlphaFoldDB" id="A0AAE0VH66"/>
<proteinExistence type="predicted"/>
<reference evidence="2" key="3">
    <citation type="submission" date="2023-05" db="EMBL/GenBank/DDBJ databases">
        <authorList>
            <person name="Smith C.H."/>
        </authorList>
    </citation>
    <scope>NUCLEOTIDE SEQUENCE</scope>
    <source>
        <strain evidence="2">CHS0354</strain>
        <tissue evidence="2">Mantle</tissue>
    </source>
</reference>
<reference evidence="2" key="2">
    <citation type="journal article" date="2021" name="Genome Biol. Evol.">
        <title>Developing a high-quality reference genome for a parasitic bivalve with doubly uniparental inheritance (Bivalvia: Unionida).</title>
        <authorList>
            <person name="Smith C.H."/>
        </authorList>
    </citation>
    <scope>NUCLEOTIDE SEQUENCE</scope>
    <source>
        <strain evidence="2">CHS0354</strain>
        <tissue evidence="2">Mantle</tissue>
    </source>
</reference>
<feature type="signal peptide" evidence="1">
    <location>
        <begin position="1"/>
        <end position="18"/>
    </location>
</feature>
<dbReference type="Proteomes" id="UP001195483">
    <property type="component" value="Unassembled WGS sequence"/>
</dbReference>
<keyword evidence="1" id="KW-0732">Signal</keyword>
<keyword evidence="3" id="KW-1185">Reference proteome</keyword>